<protein>
    <submittedName>
        <fullName evidence="2">Uncharacterized protein</fullName>
    </submittedName>
</protein>
<proteinExistence type="predicted"/>
<reference evidence="2 3" key="1">
    <citation type="submission" date="2024-02" db="EMBL/GenBank/DDBJ databases">
        <title>Rubritalea halochordaticola NBRC 107102.</title>
        <authorList>
            <person name="Ichikawa N."/>
            <person name="Katano-Makiyama Y."/>
            <person name="Hidaka K."/>
        </authorList>
    </citation>
    <scope>NUCLEOTIDE SEQUENCE [LARGE SCALE GENOMIC DNA]</scope>
    <source>
        <strain evidence="2 3">NBRC 107102</strain>
    </source>
</reference>
<accession>A0ABP9UWX3</accession>
<comment type="caution">
    <text evidence="2">The sequence shown here is derived from an EMBL/GenBank/DDBJ whole genome shotgun (WGS) entry which is preliminary data.</text>
</comment>
<name>A0ABP9UWX3_9BACT</name>
<keyword evidence="3" id="KW-1185">Reference proteome</keyword>
<feature type="transmembrane region" description="Helical" evidence="1">
    <location>
        <begin position="21"/>
        <end position="37"/>
    </location>
</feature>
<evidence type="ECO:0000313" key="2">
    <source>
        <dbReference type="EMBL" id="GAA5494966.1"/>
    </source>
</evidence>
<gene>
    <name evidence="2" type="ORF">Rhal01_01135</name>
</gene>
<keyword evidence="1" id="KW-0812">Transmembrane</keyword>
<evidence type="ECO:0000313" key="3">
    <source>
        <dbReference type="Proteomes" id="UP001424741"/>
    </source>
</evidence>
<sequence length="286" mass="32438">MSEIETKEIVCKASSWIKIRAILILAMLAVFAVLFYQDGTTGYKEKNLHFFMNRLFTEQAPQMASEGEYTAESWAEFAKGEEVPFEQGESGVVAKSAKGELCPVPDTALGMEWPEELIQGYEKLKDGGASSGPKELWRDYTKRMEWDAEPKEEPYDLDTVNEQFYFSYGSVALFVVVLFFFLRTLSRTMRVTDEAYFAPGGKEIPFTAMKRIDKRKWDTKGVAVIYYDDAGGSKKTKVDGMIYGQFKKEDGEPAEKLFSKILENFKGEVVEYESDDPVNEEAEASV</sequence>
<dbReference type="Proteomes" id="UP001424741">
    <property type="component" value="Unassembled WGS sequence"/>
</dbReference>
<dbReference type="EMBL" id="BAABRL010000003">
    <property type="protein sequence ID" value="GAA5494966.1"/>
    <property type="molecule type" value="Genomic_DNA"/>
</dbReference>
<evidence type="ECO:0000256" key="1">
    <source>
        <dbReference type="SAM" id="Phobius"/>
    </source>
</evidence>
<feature type="transmembrane region" description="Helical" evidence="1">
    <location>
        <begin position="164"/>
        <end position="182"/>
    </location>
</feature>
<keyword evidence="1" id="KW-1133">Transmembrane helix</keyword>
<keyword evidence="1" id="KW-0472">Membrane</keyword>
<organism evidence="2 3">
    <name type="scientific">Rubritalea halochordaticola</name>
    <dbReference type="NCBI Taxonomy" id="714537"/>
    <lineage>
        <taxon>Bacteria</taxon>
        <taxon>Pseudomonadati</taxon>
        <taxon>Verrucomicrobiota</taxon>
        <taxon>Verrucomicrobiia</taxon>
        <taxon>Verrucomicrobiales</taxon>
        <taxon>Rubritaleaceae</taxon>
        <taxon>Rubritalea</taxon>
    </lineage>
</organism>